<keyword evidence="2" id="KW-1185">Reference proteome</keyword>
<accession>A0A2Z6NTZ5</accession>
<dbReference type="Gene3D" id="2.60.40.790">
    <property type="match status" value="1"/>
</dbReference>
<reference evidence="2" key="1">
    <citation type="journal article" date="2017" name="Front. Plant Sci.">
        <title>Climate Clever Clovers: New Paradigm to Reduce the Environmental Footprint of Ruminants by Breeding Low Methanogenic Forages Utilizing Haplotype Variation.</title>
        <authorList>
            <person name="Kaur P."/>
            <person name="Appels R."/>
            <person name="Bayer P.E."/>
            <person name="Keeble-Gagnere G."/>
            <person name="Wang J."/>
            <person name="Hirakawa H."/>
            <person name="Shirasawa K."/>
            <person name="Vercoe P."/>
            <person name="Stefanova K."/>
            <person name="Durmic Z."/>
            <person name="Nichols P."/>
            <person name="Revell C."/>
            <person name="Isobe S.N."/>
            <person name="Edwards D."/>
            <person name="Erskine W."/>
        </authorList>
    </citation>
    <scope>NUCLEOTIDE SEQUENCE [LARGE SCALE GENOMIC DNA]</scope>
    <source>
        <strain evidence="2">cv. Daliak</strain>
    </source>
</reference>
<dbReference type="SUPFAM" id="SSF49764">
    <property type="entry name" value="HSP20-like chaperones"/>
    <property type="match status" value="1"/>
</dbReference>
<dbReference type="InterPro" id="IPR008978">
    <property type="entry name" value="HSP20-like_chaperone"/>
</dbReference>
<dbReference type="OrthoDB" id="10633429at2759"/>
<evidence type="ECO:0008006" key="3">
    <source>
        <dbReference type="Google" id="ProtNLM"/>
    </source>
</evidence>
<name>A0A2Z6NTZ5_TRISU</name>
<sequence length="94" mass="10725">MPPQNDDDSLHVRLYVPGLLKEDVEICVDHNTLTLTIKDTNETKQGLRFSAIYDLTAHINDDGELNIVVPKINKKEEKNQERNQEGVKINVNVE</sequence>
<dbReference type="AlphaFoldDB" id="A0A2Z6NTZ5"/>
<evidence type="ECO:0000313" key="1">
    <source>
        <dbReference type="EMBL" id="GAU47641.1"/>
    </source>
</evidence>
<proteinExistence type="predicted"/>
<dbReference type="CDD" id="cd00298">
    <property type="entry name" value="ACD_sHsps_p23-like"/>
    <property type="match status" value="1"/>
</dbReference>
<gene>
    <name evidence="1" type="ORF">TSUD_238600</name>
</gene>
<evidence type="ECO:0000313" key="2">
    <source>
        <dbReference type="Proteomes" id="UP000242715"/>
    </source>
</evidence>
<protein>
    <recommendedName>
        <fullName evidence="3">SHSP domain-containing protein</fullName>
    </recommendedName>
</protein>
<organism evidence="1 2">
    <name type="scientific">Trifolium subterraneum</name>
    <name type="common">Subterranean clover</name>
    <dbReference type="NCBI Taxonomy" id="3900"/>
    <lineage>
        <taxon>Eukaryota</taxon>
        <taxon>Viridiplantae</taxon>
        <taxon>Streptophyta</taxon>
        <taxon>Embryophyta</taxon>
        <taxon>Tracheophyta</taxon>
        <taxon>Spermatophyta</taxon>
        <taxon>Magnoliopsida</taxon>
        <taxon>eudicotyledons</taxon>
        <taxon>Gunneridae</taxon>
        <taxon>Pentapetalae</taxon>
        <taxon>rosids</taxon>
        <taxon>fabids</taxon>
        <taxon>Fabales</taxon>
        <taxon>Fabaceae</taxon>
        <taxon>Papilionoideae</taxon>
        <taxon>50 kb inversion clade</taxon>
        <taxon>NPAAA clade</taxon>
        <taxon>Hologalegina</taxon>
        <taxon>IRL clade</taxon>
        <taxon>Trifolieae</taxon>
        <taxon>Trifolium</taxon>
    </lineage>
</organism>
<dbReference type="EMBL" id="DF974334">
    <property type="protein sequence ID" value="GAU47641.1"/>
    <property type="molecule type" value="Genomic_DNA"/>
</dbReference>
<dbReference type="Proteomes" id="UP000242715">
    <property type="component" value="Unassembled WGS sequence"/>
</dbReference>